<dbReference type="STRING" id="713585.THITH_10920"/>
<protein>
    <submittedName>
        <fullName evidence="2">Uncharacterized protein</fullName>
    </submittedName>
</protein>
<dbReference type="KEGG" id="tti:THITH_10920"/>
<accession>W0DJR2</accession>
<keyword evidence="1" id="KW-0812">Transmembrane</keyword>
<gene>
    <name evidence="2" type="ORF">THITH_10920</name>
</gene>
<evidence type="ECO:0000313" key="2">
    <source>
        <dbReference type="EMBL" id="AHE98676.1"/>
    </source>
</evidence>
<keyword evidence="1" id="KW-1133">Transmembrane helix</keyword>
<organism evidence="2 3">
    <name type="scientific">Thioalkalivibrio paradoxus ARh 1</name>
    <dbReference type="NCBI Taxonomy" id="713585"/>
    <lineage>
        <taxon>Bacteria</taxon>
        <taxon>Pseudomonadati</taxon>
        <taxon>Pseudomonadota</taxon>
        <taxon>Gammaproteobacteria</taxon>
        <taxon>Chromatiales</taxon>
        <taxon>Ectothiorhodospiraceae</taxon>
        <taxon>Thioalkalivibrio</taxon>
    </lineage>
</organism>
<reference evidence="2 3" key="1">
    <citation type="submission" date="2013-12" db="EMBL/GenBank/DDBJ databases">
        <authorList>
            <consortium name="DOE Joint Genome Institute"/>
            <person name="Muyzer G."/>
            <person name="Huntemann M."/>
            <person name="Han J."/>
            <person name="Chen A."/>
            <person name="Kyrpides N."/>
            <person name="Mavromatis K."/>
            <person name="Markowitz V."/>
            <person name="Palaniappan K."/>
            <person name="Ivanova N."/>
            <person name="Schaumberg A."/>
            <person name="Pati A."/>
            <person name="Liolios K."/>
            <person name="Nordberg H.P."/>
            <person name="Cantor M.N."/>
            <person name="Hua S.X."/>
            <person name="Woyke T."/>
        </authorList>
    </citation>
    <scope>NUCLEOTIDE SEQUENCE [LARGE SCALE GENOMIC DNA]</scope>
    <source>
        <strain evidence="2 3">ARh 1</strain>
    </source>
</reference>
<sequence length="75" mass="8567">MFWKIVTLAVLIAFAWWRLRQFLRERRLRNLGEPVPEPRGIRPISILAAAMLVAYGGYLLWVVASQAFSTFGSGM</sequence>
<evidence type="ECO:0000313" key="3">
    <source>
        <dbReference type="Proteomes" id="UP000005289"/>
    </source>
</evidence>
<dbReference type="HOGENOM" id="CLU_203347_0_0_6"/>
<keyword evidence="3" id="KW-1185">Reference proteome</keyword>
<dbReference type="Proteomes" id="UP000005289">
    <property type="component" value="Chromosome"/>
</dbReference>
<feature type="transmembrane region" description="Helical" evidence="1">
    <location>
        <begin position="44"/>
        <end position="64"/>
    </location>
</feature>
<dbReference type="EMBL" id="CP007029">
    <property type="protein sequence ID" value="AHE98676.1"/>
    <property type="molecule type" value="Genomic_DNA"/>
</dbReference>
<evidence type="ECO:0000256" key="1">
    <source>
        <dbReference type="SAM" id="Phobius"/>
    </source>
</evidence>
<dbReference type="RefSeq" id="WP_006748127.1">
    <property type="nucleotide sequence ID" value="NZ_CP007029.1"/>
</dbReference>
<dbReference type="AlphaFoldDB" id="W0DJR2"/>
<dbReference type="OrthoDB" id="5612742at2"/>
<keyword evidence="1" id="KW-0472">Membrane</keyword>
<proteinExistence type="predicted"/>
<name>W0DJR2_9GAMM</name>